<organism evidence="1 2">
    <name type="scientific">Scophthalmus maximus</name>
    <name type="common">Turbot</name>
    <name type="synonym">Psetta maxima</name>
    <dbReference type="NCBI Taxonomy" id="52904"/>
    <lineage>
        <taxon>Eukaryota</taxon>
        <taxon>Metazoa</taxon>
        <taxon>Chordata</taxon>
        <taxon>Craniata</taxon>
        <taxon>Vertebrata</taxon>
        <taxon>Euteleostomi</taxon>
        <taxon>Actinopterygii</taxon>
        <taxon>Neopterygii</taxon>
        <taxon>Teleostei</taxon>
        <taxon>Neoteleostei</taxon>
        <taxon>Acanthomorphata</taxon>
        <taxon>Carangaria</taxon>
        <taxon>Pleuronectiformes</taxon>
        <taxon>Pleuronectoidei</taxon>
        <taxon>Scophthalmidae</taxon>
        <taxon>Scophthalmus</taxon>
    </lineage>
</organism>
<dbReference type="InterPro" id="IPR039931">
    <property type="entry name" value="EEIG1/2-like"/>
</dbReference>
<gene>
    <name evidence="1" type="ORF">F2P81_016427</name>
</gene>
<dbReference type="EMBL" id="VEVO01000014">
    <property type="protein sequence ID" value="KAF0031872.1"/>
    <property type="molecule type" value="Genomic_DNA"/>
</dbReference>
<name>A0A6A4SNH6_SCOMX</name>
<comment type="caution">
    <text evidence="1">The sequence shown here is derived from an EMBL/GenBank/DDBJ whole genome shotgun (WGS) entry which is preliminary data.</text>
</comment>
<accession>A0A6A4SNH6</accession>
<evidence type="ECO:0000313" key="2">
    <source>
        <dbReference type="Proteomes" id="UP000438429"/>
    </source>
</evidence>
<dbReference type="Proteomes" id="UP000438429">
    <property type="component" value="Unassembled WGS sequence"/>
</dbReference>
<dbReference type="AlphaFoldDB" id="A0A6A4SNH6"/>
<dbReference type="PANTHER" id="PTHR21456:SF2">
    <property type="entry name" value="EARLY ESTROGEN-INDUCED GENE 1 PROTEIN"/>
    <property type="match status" value="1"/>
</dbReference>
<reference evidence="1 2" key="1">
    <citation type="submission" date="2019-06" db="EMBL/GenBank/DDBJ databases">
        <title>Draft genomes of female and male turbot (Scophthalmus maximus).</title>
        <authorList>
            <person name="Xu H."/>
            <person name="Xu X.-W."/>
            <person name="Shao C."/>
            <person name="Chen S."/>
        </authorList>
    </citation>
    <scope>NUCLEOTIDE SEQUENCE [LARGE SCALE GENOMIC DNA]</scope>
    <source>
        <strain evidence="1">Ysfricsl-2016a</strain>
        <tissue evidence="1">Blood</tissue>
    </source>
</reference>
<sequence length="142" mass="15932">MSFLTKKKKFKFQVHFTLEELTAVPFVNGVLFCKIRLVDGGDFAISSSRKLILQLQPMSCCSKNRHWSTDDRRTKVLVSHTCLVMLPSLTAGECRSCLNDSNLPLLVTFLCTELDLLQTERRCAAASSDSVRQTVNSFLVLA</sequence>
<evidence type="ECO:0000313" key="1">
    <source>
        <dbReference type="EMBL" id="KAF0031872.1"/>
    </source>
</evidence>
<dbReference type="PANTHER" id="PTHR21456">
    <property type="entry name" value="FAMILY WITH SEQUENCE SIMILARITY 102"/>
    <property type="match status" value="1"/>
</dbReference>
<protein>
    <submittedName>
        <fullName evidence="1">Uncharacterized protein</fullName>
    </submittedName>
</protein>
<proteinExistence type="predicted"/>